<dbReference type="EMBL" id="BAAAGG010000022">
    <property type="protein sequence ID" value="GAA0763802.1"/>
    <property type="molecule type" value="Genomic_DNA"/>
</dbReference>
<gene>
    <name evidence="3" type="ORF">GCM10009433_25500</name>
</gene>
<sequence>MDSKKKIDPEIRALYENAHQRVKQKKRLMTHLVFFIAGSVIFIVLNVVIGYQSEFKPLGMNWFVTAILIWLFFFLVHVINVFVVNNLMGKEWEEKQMNKLVEKQLERLRELQKKVDKKHPIDTGSTEIQKNNDL</sequence>
<evidence type="ECO:0000313" key="3">
    <source>
        <dbReference type="EMBL" id="GAA0763802.1"/>
    </source>
</evidence>
<keyword evidence="4" id="KW-1185">Reference proteome</keyword>
<proteinExistence type="predicted"/>
<organism evidence="3 4">
    <name type="scientific">Psychroflexus lacisalsi</name>
    <dbReference type="NCBI Taxonomy" id="503928"/>
    <lineage>
        <taxon>Bacteria</taxon>
        <taxon>Pseudomonadati</taxon>
        <taxon>Bacteroidota</taxon>
        <taxon>Flavobacteriia</taxon>
        <taxon>Flavobacteriales</taxon>
        <taxon>Flavobacteriaceae</taxon>
        <taxon>Psychroflexus</taxon>
    </lineage>
</organism>
<feature type="transmembrane region" description="Helical" evidence="1">
    <location>
        <begin position="63"/>
        <end position="87"/>
    </location>
</feature>
<reference evidence="4" key="1">
    <citation type="journal article" date="2019" name="Int. J. Syst. Evol. Microbiol.">
        <title>The Global Catalogue of Microorganisms (GCM) 10K type strain sequencing project: providing services to taxonomists for standard genome sequencing and annotation.</title>
        <authorList>
            <consortium name="The Broad Institute Genomics Platform"/>
            <consortium name="The Broad Institute Genome Sequencing Center for Infectious Disease"/>
            <person name="Wu L."/>
            <person name="Ma J."/>
        </authorList>
    </citation>
    <scope>NUCLEOTIDE SEQUENCE [LARGE SCALE GENOMIC DNA]</scope>
    <source>
        <strain evidence="4">JCM 16231</strain>
    </source>
</reference>
<evidence type="ECO:0000259" key="2">
    <source>
        <dbReference type="Pfam" id="PF13239"/>
    </source>
</evidence>
<keyword evidence="1" id="KW-1133">Transmembrane helix</keyword>
<dbReference type="Proteomes" id="UP001500185">
    <property type="component" value="Unassembled WGS sequence"/>
</dbReference>
<accession>A0ABP3VMU0</accession>
<protein>
    <submittedName>
        <fullName evidence="3">2TM domain-containing protein</fullName>
    </submittedName>
</protein>
<feature type="transmembrane region" description="Helical" evidence="1">
    <location>
        <begin position="28"/>
        <end position="51"/>
    </location>
</feature>
<evidence type="ECO:0000256" key="1">
    <source>
        <dbReference type="SAM" id="Phobius"/>
    </source>
</evidence>
<keyword evidence="1" id="KW-0472">Membrane</keyword>
<dbReference type="Pfam" id="PF13239">
    <property type="entry name" value="2TM"/>
    <property type="match status" value="1"/>
</dbReference>
<keyword evidence="1" id="KW-0812">Transmembrane</keyword>
<dbReference type="RefSeq" id="WP_224454743.1">
    <property type="nucleotide sequence ID" value="NZ_BAAAGG010000022.1"/>
</dbReference>
<name>A0ABP3VMU0_9FLAO</name>
<feature type="domain" description="2TM" evidence="2">
    <location>
        <begin position="17"/>
        <end position="102"/>
    </location>
</feature>
<comment type="caution">
    <text evidence="3">The sequence shown here is derived from an EMBL/GenBank/DDBJ whole genome shotgun (WGS) entry which is preliminary data.</text>
</comment>
<dbReference type="InterPro" id="IPR025698">
    <property type="entry name" value="2TM_dom"/>
</dbReference>
<evidence type="ECO:0000313" key="4">
    <source>
        <dbReference type="Proteomes" id="UP001500185"/>
    </source>
</evidence>